<dbReference type="OrthoDB" id="1492623at2"/>
<evidence type="ECO:0000313" key="2">
    <source>
        <dbReference type="Proteomes" id="UP000199532"/>
    </source>
</evidence>
<proteinExistence type="predicted"/>
<dbReference type="RefSeq" id="WP_090339189.1">
    <property type="nucleotide sequence ID" value="NZ_FNXY01000008.1"/>
</dbReference>
<dbReference type="AlphaFoldDB" id="A0A1H6ZED6"/>
<evidence type="ECO:0008006" key="3">
    <source>
        <dbReference type="Google" id="ProtNLM"/>
    </source>
</evidence>
<dbReference type="EMBL" id="FNXY01000008">
    <property type="protein sequence ID" value="SEJ47225.1"/>
    <property type="molecule type" value="Genomic_DNA"/>
</dbReference>
<dbReference type="InterPro" id="IPR011604">
    <property type="entry name" value="PDDEXK-like_dom_sf"/>
</dbReference>
<dbReference type="Gene3D" id="3.90.320.10">
    <property type="match status" value="1"/>
</dbReference>
<reference evidence="1 2" key="1">
    <citation type="submission" date="2016-10" db="EMBL/GenBank/DDBJ databases">
        <authorList>
            <person name="de Groot N.N."/>
        </authorList>
    </citation>
    <scope>NUCLEOTIDE SEQUENCE [LARGE SCALE GENOMIC DNA]</scope>
    <source>
        <strain evidence="1 2">DSM 19938</strain>
    </source>
</reference>
<gene>
    <name evidence="1" type="ORF">SAMN04487995_4857</name>
</gene>
<dbReference type="Proteomes" id="UP000199532">
    <property type="component" value="Unassembled WGS sequence"/>
</dbReference>
<name>A0A1H6ZED6_9BACT</name>
<protein>
    <recommendedName>
        <fullName evidence="3">PD-(D/E)XK nuclease superfamily protein</fullName>
    </recommendedName>
</protein>
<keyword evidence="2" id="KW-1185">Reference proteome</keyword>
<dbReference type="STRING" id="408657.SAMN04487995_4857"/>
<sequence>MEEINKRSIFQQYLINRLGFLDDDFLLMYMTFRLFHSKSGYIIDSLLYEYNLKRSLEVELKPFATKYISATDLSNFTYCKASFAISKTYYLPKNESAIKGTEQHEISPIISTFKYSNTKSGELNERSILDQFIKQQNMFFFEDLKKSAMVFSGHYKDGKGEEKIYFKSSKGNYVGQPDYIFLSENDKYFVVEEKFQYQCDDDEDDPTSFHLNHINQTVSYLHGISDFDIQYGYLVYWKYNFYGDGSINIHACYVKKIIKSSVTRSHITSVFEELRKFLISGITDFDVSKRNANKCANCVVSAYCGHKTGNFDNLEVPYSKKFWKLKYIPFPKELRPPEIGTKSG</sequence>
<accession>A0A1H6ZED6</accession>
<evidence type="ECO:0000313" key="1">
    <source>
        <dbReference type="EMBL" id="SEJ47225.1"/>
    </source>
</evidence>
<organism evidence="1 2">
    <name type="scientific">Dyadobacter koreensis</name>
    <dbReference type="NCBI Taxonomy" id="408657"/>
    <lineage>
        <taxon>Bacteria</taxon>
        <taxon>Pseudomonadati</taxon>
        <taxon>Bacteroidota</taxon>
        <taxon>Cytophagia</taxon>
        <taxon>Cytophagales</taxon>
        <taxon>Spirosomataceae</taxon>
        <taxon>Dyadobacter</taxon>
    </lineage>
</organism>